<dbReference type="NCBIfam" id="NF007504">
    <property type="entry name" value="PRK10098.1"/>
    <property type="match status" value="1"/>
</dbReference>
<reference evidence="4" key="1">
    <citation type="journal article" date="2019" name="Int. J. Syst. Evol. Microbiol.">
        <title>The Global Catalogue of Microorganisms (GCM) 10K type strain sequencing project: providing services to taxonomists for standard genome sequencing and annotation.</title>
        <authorList>
            <consortium name="The Broad Institute Genomics Platform"/>
            <consortium name="The Broad Institute Genome Sequencing Center for Infectious Disease"/>
            <person name="Wu L."/>
            <person name="Ma J."/>
        </authorList>
    </citation>
    <scope>NUCLEOTIDE SEQUENCE [LARGE SCALE GENOMIC DNA]</scope>
    <source>
        <strain evidence="4">JCM 9933</strain>
    </source>
</reference>
<dbReference type="InterPro" id="IPR043143">
    <property type="entry name" value="Mal/L-sulf/L-lact_DH-like_NADP"/>
</dbReference>
<accession>A0ABP3RJ51</accession>
<keyword evidence="2" id="KW-0560">Oxidoreductase</keyword>
<evidence type="ECO:0000256" key="1">
    <source>
        <dbReference type="ARBA" id="ARBA00006056"/>
    </source>
</evidence>
<dbReference type="EMBL" id="BAAAFZ010000125">
    <property type="protein sequence ID" value="GAA0608150.1"/>
    <property type="molecule type" value="Genomic_DNA"/>
</dbReference>
<gene>
    <name evidence="3" type="ORF">GCM10009416_51180</name>
</gene>
<dbReference type="Gene3D" id="1.10.1530.10">
    <property type="match status" value="1"/>
</dbReference>
<dbReference type="InterPro" id="IPR003767">
    <property type="entry name" value="Malate/L-lactate_DH-like"/>
</dbReference>
<protein>
    <submittedName>
        <fullName evidence="3">Malate/lactate/ureidoglycolate dehydrogenase</fullName>
    </submittedName>
</protein>
<evidence type="ECO:0000256" key="2">
    <source>
        <dbReference type="ARBA" id="ARBA00023002"/>
    </source>
</evidence>
<dbReference type="InterPro" id="IPR043144">
    <property type="entry name" value="Mal/L-sulf/L-lact_DH-like_ah"/>
</dbReference>
<proteinExistence type="inferred from homology"/>
<keyword evidence="4" id="KW-1185">Reference proteome</keyword>
<dbReference type="PANTHER" id="PTHR11091:SF0">
    <property type="entry name" value="MALATE DEHYDROGENASE"/>
    <property type="match status" value="1"/>
</dbReference>
<dbReference type="InterPro" id="IPR036111">
    <property type="entry name" value="Mal/L-sulfo/L-lacto_DH-like_sf"/>
</dbReference>
<comment type="caution">
    <text evidence="3">The sequence shown here is derived from an EMBL/GenBank/DDBJ whole genome shotgun (WGS) entry which is preliminary data.</text>
</comment>
<sequence>MPDAKAPVLIGAEQLESFVAAIFRANGCDGAEAGRIARHLLGANLAGHDSHGVARVPRYVEWQRAGHVVAGKRAEVVTDGGGFVLLDGGFGFGQTVAPQATALGIERAQRHGTAVVALRNSGHIGRAGAYAEQAIEAGLISVHFVNVAGSVMVAPFGGVERRFSTAPFSVGVPTSPPVVLDFATSRVAEGKVLVASNGGKPLPPDALIEPDGRPSGDPRTLYGDYERTGLRSSEGGLGAIRAFGEHKGSGLAFACELLAGALTGGGCAGPVEKRGRIANGMLSVFISPKHFGTEAEFLRTAQEYVAWVKSSRPTEPGGEVLAPGEPEARLRAERLRAGVPLQPDTWSSIVRCAQGLGVPVPNTASTAAA</sequence>
<name>A0ABP3RJ51_9PROT</name>
<dbReference type="Proteomes" id="UP001501588">
    <property type="component" value="Unassembled WGS sequence"/>
</dbReference>
<evidence type="ECO:0000313" key="3">
    <source>
        <dbReference type="EMBL" id="GAA0608150.1"/>
    </source>
</evidence>
<dbReference type="Gene3D" id="3.30.1370.60">
    <property type="entry name" value="Hypothetical oxidoreductase yiak, domain 2"/>
    <property type="match status" value="1"/>
</dbReference>
<dbReference type="Pfam" id="PF02615">
    <property type="entry name" value="Ldh_2"/>
    <property type="match status" value="1"/>
</dbReference>
<organism evidence="3 4">
    <name type="scientific">Craurococcus roseus</name>
    <dbReference type="NCBI Taxonomy" id="77585"/>
    <lineage>
        <taxon>Bacteria</taxon>
        <taxon>Pseudomonadati</taxon>
        <taxon>Pseudomonadota</taxon>
        <taxon>Alphaproteobacteria</taxon>
        <taxon>Acetobacterales</taxon>
        <taxon>Acetobacteraceae</taxon>
        <taxon>Craurococcus</taxon>
    </lineage>
</organism>
<comment type="similarity">
    <text evidence="1">Belongs to the LDH2/MDH2 oxidoreductase family.</text>
</comment>
<dbReference type="PANTHER" id="PTHR11091">
    <property type="entry name" value="OXIDOREDUCTASE-RELATED"/>
    <property type="match status" value="1"/>
</dbReference>
<evidence type="ECO:0000313" key="4">
    <source>
        <dbReference type="Proteomes" id="UP001501588"/>
    </source>
</evidence>
<dbReference type="SUPFAM" id="SSF89733">
    <property type="entry name" value="L-sulfolactate dehydrogenase-like"/>
    <property type="match status" value="1"/>
</dbReference>
<dbReference type="RefSeq" id="WP_343898314.1">
    <property type="nucleotide sequence ID" value="NZ_BAAAFZ010000125.1"/>
</dbReference>